<dbReference type="GO" id="GO:0010859">
    <property type="term" value="F:calcium-dependent cysteine-type endopeptidase inhibitor activity"/>
    <property type="evidence" value="ECO:0007669"/>
    <property type="project" value="TreeGrafter"/>
</dbReference>
<dbReference type="Ensembl" id="ENSHHUT00000044039.1">
    <property type="protein sequence ID" value="ENSHHUP00000042429.1"/>
    <property type="gene ID" value="ENSHHUG00000025988.1"/>
</dbReference>
<dbReference type="GeneTree" id="ENSGT00390000002993"/>
<proteinExistence type="inferred from homology"/>
<sequence length="299" mass="31584">MAKKDPAKLVTAVAAPAAAAGDVSLKGPQTKRVEDLGAIDALSAGFSNFSPPPPAPIKKAEEFKSVPVTKSPAPPTDKKDKVEKFADAFSLMSGLDSPLDTKPKTDEVGSMSLDALSALGDSLPAPEPAPEPPKIRHEDIVTEDKLTSKKGVFVGERDDTLPPKYRFTENKDKDLPPPKPEVNKRTNSPSMDSGEALDLLSRDFSSSAGPGPATASVAVTTEQRQPRLEPMSAPVLDDLAGTLLPDTPEFKSKGDKPKVRRVSSSNMKQREEDPSAIDHLSGQLSSDVVPASTNKGGKS</sequence>
<keyword evidence="10" id="KW-0007">Acetylation</keyword>
<feature type="compositionally biased region" description="Basic and acidic residues" evidence="12">
    <location>
        <begin position="248"/>
        <end position="257"/>
    </location>
</feature>
<evidence type="ECO:0000256" key="6">
    <source>
        <dbReference type="ARBA" id="ARBA00022690"/>
    </source>
</evidence>
<reference evidence="14" key="1">
    <citation type="submission" date="2018-06" db="EMBL/GenBank/DDBJ databases">
        <title>Genome assembly of Danube salmon.</title>
        <authorList>
            <person name="Macqueen D.J."/>
            <person name="Gundappa M.K."/>
        </authorList>
    </citation>
    <scope>NUCLEOTIDE SEQUENCE [LARGE SCALE GENOMIC DNA]</scope>
</reference>
<evidence type="ECO:0000313" key="14">
    <source>
        <dbReference type="Proteomes" id="UP000314982"/>
    </source>
</evidence>
<evidence type="ECO:0000256" key="10">
    <source>
        <dbReference type="ARBA" id="ARBA00022990"/>
    </source>
</evidence>
<keyword evidence="14" id="KW-1185">Reference proteome</keyword>
<dbReference type="PANTHER" id="PTHR10077:SF0">
    <property type="entry name" value="CALPASTATIN"/>
    <property type="match status" value="1"/>
</dbReference>
<feature type="compositionally biased region" description="Basic and acidic residues" evidence="12">
    <location>
        <begin position="155"/>
        <end position="184"/>
    </location>
</feature>
<dbReference type="PANTHER" id="PTHR10077">
    <property type="entry name" value="CALPASTATIN"/>
    <property type="match status" value="1"/>
</dbReference>
<name>A0A4W5MYA4_9TELE</name>
<organism evidence="13 14">
    <name type="scientific">Hucho hucho</name>
    <name type="common">huchen</name>
    <dbReference type="NCBI Taxonomy" id="62062"/>
    <lineage>
        <taxon>Eukaryota</taxon>
        <taxon>Metazoa</taxon>
        <taxon>Chordata</taxon>
        <taxon>Craniata</taxon>
        <taxon>Vertebrata</taxon>
        <taxon>Euteleostomi</taxon>
        <taxon>Actinopterygii</taxon>
        <taxon>Neopterygii</taxon>
        <taxon>Teleostei</taxon>
        <taxon>Protacanthopterygii</taxon>
        <taxon>Salmoniformes</taxon>
        <taxon>Salmonidae</taxon>
        <taxon>Salmoninae</taxon>
        <taxon>Hucho</taxon>
    </lineage>
</organism>
<comment type="similarity">
    <text evidence="2">Belongs to the protease inhibitor I27 (calpastatin) family.</text>
</comment>
<evidence type="ECO:0000256" key="4">
    <source>
        <dbReference type="ARBA" id="ARBA00022499"/>
    </source>
</evidence>
<evidence type="ECO:0000256" key="8">
    <source>
        <dbReference type="ARBA" id="ARBA00022737"/>
    </source>
</evidence>
<reference evidence="13" key="2">
    <citation type="submission" date="2025-08" db="UniProtKB">
        <authorList>
            <consortium name="Ensembl"/>
        </authorList>
    </citation>
    <scope>IDENTIFICATION</scope>
</reference>
<dbReference type="AlphaFoldDB" id="A0A4W5MYA4"/>
<keyword evidence="7" id="KW-0789">Thiol protease inhibitor</keyword>
<feature type="compositionally biased region" description="Low complexity" evidence="12">
    <location>
        <begin position="109"/>
        <end position="124"/>
    </location>
</feature>
<feature type="compositionally biased region" description="Low complexity" evidence="12">
    <location>
        <begin position="205"/>
        <end position="219"/>
    </location>
</feature>
<dbReference type="InterPro" id="IPR001259">
    <property type="entry name" value="Prot_inh_calpain"/>
</dbReference>
<evidence type="ECO:0000256" key="7">
    <source>
        <dbReference type="ARBA" id="ARBA00022704"/>
    </source>
</evidence>
<feature type="compositionally biased region" description="Polar residues" evidence="12">
    <location>
        <begin position="282"/>
        <end position="299"/>
    </location>
</feature>
<keyword evidence="9" id="KW-0832">Ubl conjugation</keyword>
<accession>A0A4W5MYA4</accession>
<dbReference type="Pfam" id="PF00748">
    <property type="entry name" value="Calpain_inhib"/>
    <property type="match status" value="1"/>
</dbReference>
<evidence type="ECO:0000313" key="13">
    <source>
        <dbReference type="Ensembl" id="ENSHHUP00000042429.1"/>
    </source>
</evidence>
<keyword evidence="5" id="KW-0597">Phosphoprotein</keyword>
<keyword evidence="8" id="KW-0677">Repeat</keyword>
<evidence type="ECO:0000256" key="2">
    <source>
        <dbReference type="ARBA" id="ARBA00009487"/>
    </source>
</evidence>
<dbReference type="Proteomes" id="UP000314982">
    <property type="component" value="Unassembled WGS sequence"/>
</dbReference>
<dbReference type="GO" id="GO:0005737">
    <property type="term" value="C:cytoplasm"/>
    <property type="evidence" value="ECO:0007669"/>
    <property type="project" value="TreeGrafter"/>
</dbReference>
<keyword evidence="4" id="KW-1017">Isopeptide bond</keyword>
<comment type="function">
    <text evidence="1">Specific inhibition of calpain (calcium-dependent cysteine protease). Plays a key role in postmortem tenderization of meat and have been proposed to be involved in muscle protein degradation in living tissue.</text>
</comment>
<evidence type="ECO:0000256" key="11">
    <source>
        <dbReference type="ARBA" id="ARBA00033013"/>
    </source>
</evidence>
<feature type="compositionally biased region" description="Basic and acidic residues" evidence="12">
    <location>
        <begin position="133"/>
        <end position="147"/>
    </location>
</feature>
<protein>
    <recommendedName>
        <fullName evidence="3">Calpastatin</fullName>
    </recommendedName>
    <alternativeName>
        <fullName evidence="11">Calpain inhibitor</fullName>
    </alternativeName>
</protein>
<feature type="compositionally biased region" description="Basic and acidic residues" evidence="12">
    <location>
        <begin position="76"/>
        <end position="86"/>
    </location>
</feature>
<evidence type="ECO:0000256" key="3">
    <source>
        <dbReference type="ARBA" id="ARBA00017619"/>
    </source>
</evidence>
<evidence type="ECO:0000256" key="12">
    <source>
        <dbReference type="SAM" id="MobiDB-lite"/>
    </source>
</evidence>
<evidence type="ECO:0000256" key="1">
    <source>
        <dbReference type="ARBA" id="ARBA00002637"/>
    </source>
</evidence>
<evidence type="ECO:0000256" key="5">
    <source>
        <dbReference type="ARBA" id="ARBA00022553"/>
    </source>
</evidence>
<reference evidence="13" key="3">
    <citation type="submission" date="2025-09" db="UniProtKB">
        <authorList>
            <consortium name="Ensembl"/>
        </authorList>
    </citation>
    <scope>IDENTIFICATION</scope>
</reference>
<feature type="region of interest" description="Disordered" evidence="12">
    <location>
        <begin position="43"/>
        <end position="299"/>
    </location>
</feature>
<dbReference type="InterPro" id="IPR026998">
    <property type="entry name" value="Calpastatin"/>
</dbReference>
<evidence type="ECO:0000256" key="9">
    <source>
        <dbReference type="ARBA" id="ARBA00022843"/>
    </source>
</evidence>
<keyword evidence="6" id="KW-0646">Protease inhibitor</keyword>